<organism evidence="2 3">
    <name type="scientific">Brassica cretica</name>
    <name type="common">Mustard</name>
    <dbReference type="NCBI Taxonomy" id="69181"/>
    <lineage>
        <taxon>Eukaryota</taxon>
        <taxon>Viridiplantae</taxon>
        <taxon>Streptophyta</taxon>
        <taxon>Embryophyta</taxon>
        <taxon>Tracheophyta</taxon>
        <taxon>Spermatophyta</taxon>
        <taxon>Magnoliopsida</taxon>
        <taxon>eudicotyledons</taxon>
        <taxon>Gunneridae</taxon>
        <taxon>Pentapetalae</taxon>
        <taxon>rosids</taxon>
        <taxon>malvids</taxon>
        <taxon>Brassicales</taxon>
        <taxon>Brassicaceae</taxon>
        <taxon>Brassiceae</taxon>
        <taxon>Brassica</taxon>
    </lineage>
</organism>
<evidence type="ECO:0000313" key="2">
    <source>
        <dbReference type="EMBL" id="KAF3507291.1"/>
    </source>
</evidence>
<proteinExistence type="predicted"/>
<name>A0A8S9NZ47_BRACR</name>
<dbReference type="EMBL" id="QGKX02001521">
    <property type="protein sequence ID" value="KAF3507291.1"/>
    <property type="molecule type" value="Genomic_DNA"/>
</dbReference>
<dbReference type="Proteomes" id="UP000712600">
    <property type="component" value="Unassembled WGS sequence"/>
</dbReference>
<protein>
    <submittedName>
        <fullName evidence="2">Uncharacterized protein</fullName>
    </submittedName>
</protein>
<accession>A0A8S9NZ47</accession>
<evidence type="ECO:0000313" key="3">
    <source>
        <dbReference type="Proteomes" id="UP000712600"/>
    </source>
</evidence>
<comment type="caution">
    <text evidence="2">The sequence shown here is derived from an EMBL/GenBank/DDBJ whole genome shotgun (WGS) entry which is preliminary data.</text>
</comment>
<sequence>MVKSCKALLDRGMCPLDVLDRVEVALVALLRQLWQLLLIWLNFGSGMVSVPTTETEHKAETKKRAIPRKAAGQSWEDPTLAEWPESKQCPSSSLP</sequence>
<evidence type="ECO:0000256" key="1">
    <source>
        <dbReference type="SAM" id="MobiDB-lite"/>
    </source>
</evidence>
<reference evidence="2" key="1">
    <citation type="submission" date="2019-12" db="EMBL/GenBank/DDBJ databases">
        <title>Genome sequencing and annotation of Brassica cretica.</title>
        <authorList>
            <person name="Studholme D.J."/>
            <person name="Sarris P."/>
        </authorList>
    </citation>
    <scope>NUCLEOTIDE SEQUENCE</scope>
    <source>
        <strain evidence="2">PFS-109/04</strain>
        <tissue evidence="2">Leaf</tissue>
    </source>
</reference>
<dbReference type="AlphaFoldDB" id="A0A8S9NZ47"/>
<feature type="region of interest" description="Disordered" evidence="1">
    <location>
        <begin position="54"/>
        <end position="95"/>
    </location>
</feature>
<feature type="compositionally biased region" description="Basic and acidic residues" evidence="1">
    <location>
        <begin position="54"/>
        <end position="63"/>
    </location>
</feature>
<gene>
    <name evidence="2" type="ORF">F2Q69_00004248</name>
</gene>